<dbReference type="Proteomes" id="UP000242957">
    <property type="component" value="Unassembled WGS sequence"/>
</dbReference>
<keyword evidence="3" id="KW-1185">Reference proteome</keyword>
<dbReference type="GO" id="GO:0006465">
    <property type="term" value="P:signal peptide processing"/>
    <property type="evidence" value="ECO:0007669"/>
    <property type="project" value="InterPro"/>
</dbReference>
<dbReference type="EMBL" id="FNIJ01000011">
    <property type="protein sequence ID" value="SDO44428.1"/>
    <property type="molecule type" value="Genomic_DNA"/>
</dbReference>
<reference evidence="3" key="1">
    <citation type="submission" date="2016-10" db="EMBL/GenBank/DDBJ databases">
        <authorList>
            <person name="Varghese N."/>
            <person name="Submissions S."/>
        </authorList>
    </citation>
    <scope>NUCLEOTIDE SEQUENCE [LARGE SCALE GENOMIC DNA]</scope>
    <source>
        <strain evidence="3">JCM 21621</strain>
    </source>
</reference>
<dbReference type="RefSeq" id="WP_084311167.1">
    <property type="nucleotide sequence ID" value="NZ_FNIJ01000011.1"/>
</dbReference>
<evidence type="ECO:0000313" key="3">
    <source>
        <dbReference type="Proteomes" id="UP000242957"/>
    </source>
</evidence>
<evidence type="ECO:0000313" key="2">
    <source>
        <dbReference type="EMBL" id="SDO44428.1"/>
    </source>
</evidence>
<sequence>MKSHITRVGLATAGQHVVSQDSEQKPGQRSGRILIATMVALGLLLWTSLELSSVKLVYNPTDSVAPGWYLIQPLAELAPGHIVLVRLPAEAATLAAQRGYLPMHIPLLKPIAALAPQRVCRSGDWVLVDDSPMARVLTHDRLGRVLRGWQDCRRLVDDELFLLSTENPESFDSRYFGPVHATAVLGTAHPMMLKP</sequence>
<organism evidence="2 3">
    <name type="scientific">Pseudomonas jinjuensis</name>
    <dbReference type="NCBI Taxonomy" id="198616"/>
    <lineage>
        <taxon>Bacteria</taxon>
        <taxon>Pseudomonadati</taxon>
        <taxon>Pseudomonadota</taxon>
        <taxon>Gammaproteobacteria</taxon>
        <taxon>Pseudomonadales</taxon>
        <taxon>Pseudomonadaceae</taxon>
        <taxon>Pseudomonas</taxon>
    </lineage>
</organism>
<dbReference type="Gene3D" id="2.10.109.10">
    <property type="entry name" value="Umud Fragment, subunit A"/>
    <property type="match status" value="1"/>
</dbReference>
<dbReference type="AlphaFoldDB" id="A0A1H0JKX3"/>
<dbReference type="GO" id="GO:0004252">
    <property type="term" value="F:serine-type endopeptidase activity"/>
    <property type="evidence" value="ECO:0007669"/>
    <property type="project" value="InterPro"/>
</dbReference>
<name>A0A1H0JKX3_9PSED</name>
<accession>A0A1H0JKX3</accession>
<protein>
    <submittedName>
        <fullName evidence="2">Conjugative transfer signal peptidase TraF</fullName>
    </submittedName>
</protein>
<dbReference type="InterPro" id="IPR019533">
    <property type="entry name" value="Peptidase_S26"/>
</dbReference>
<dbReference type="Pfam" id="PF10502">
    <property type="entry name" value="Peptidase_S26"/>
    <property type="match status" value="1"/>
</dbReference>
<feature type="domain" description="Peptidase S26" evidence="1">
    <location>
        <begin position="35"/>
        <end position="189"/>
    </location>
</feature>
<evidence type="ECO:0000259" key="1">
    <source>
        <dbReference type="Pfam" id="PF10502"/>
    </source>
</evidence>
<gene>
    <name evidence="2" type="ORF">SAMN05216193_111123</name>
</gene>
<dbReference type="STRING" id="198616.SAMN05216193_111123"/>
<dbReference type="InterPro" id="IPR036286">
    <property type="entry name" value="LexA/Signal_pep-like_sf"/>
</dbReference>
<dbReference type="SUPFAM" id="SSF51306">
    <property type="entry name" value="LexA/Signal peptidase"/>
    <property type="match status" value="1"/>
</dbReference>
<proteinExistence type="predicted"/>